<name>A0A1L9AY98_9BACT</name>
<dbReference type="OrthoDB" id="5502791at2"/>
<dbReference type="STRING" id="83449.BON30_41115"/>
<dbReference type="AlphaFoldDB" id="A0A1L9AY98"/>
<feature type="region of interest" description="Disordered" evidence="1">
    <location>
        <begin position="196"/>
        <end position="227"/>
    </location>
</feature>
<reference evidence="3 4" key="2">
    <citation type="submission" date="2016-12" db="EMBL/GenBank/DDBJ databases">
        <title>Draft Genome Sequence of Cystobacter ferrugineus Strain Cbfe23.</title>
        <authorList>
            <person name="Akbar S."/>
            <person name="Dowd S.E."/>
            <person name="Stevens D.C."/>
        </authorList>
    </citation>
    <scope>NUCLEOTIDE SEQUENCE [LARGE SCALE GENOMIC DNA]</scope>
    <source>
        <strain evidence="3 4">Cbfe23</strain>
    </source>
</reference>
<proteinExistence type="predicted"/>
<accession>A0A1L9AY98</accession>
<feature type="signal peptide" evidence="2">
    <location>
        <begin position="1"/>
        <end position="18"/>
    </location>
</feature>
<dbReference type="PROSITE" id="PS51257">
    <property type="entry name" value="PROKAR_LIPOPROTEIN"/>
    <property type="match status" value="1"/>
</dbReference>
<sequence>MRLHAPLLALVLVSLATACHEYVPLPPLEEEPPSFAFSLYLEGGQLRPNTDVLLVRRPKHLEHVYALSRAEDKEPGREQAKQLFGIIEAEFKDAGVYVANQVVSLRCAAVELPECVPRWSFIDELLGPGDGPGSRRLRQSLADSFEKTARQRGMENTLVLATVNVLLTRGMLKSALGNAAAAEARAALAEHRAVVEGPGERAPAPRQPVTPAAAPVPAQATPVPAPGPLPPSPGLVQALTGNNPTPQVAPGPRLPRDVAVKPEVPKALRTTRPIGSSPSQNAQLQVDVQYLQTIGARNIRVNQQQLNVDARQRVGINRPDLQFDYNGRRYHVEYDTPVSGRGPAHQSRATSNDSNAEIIRLIVP</sequence>
<feature type="compositionally biased region" description="Low complexity" evidence="1">
    <location>
        <begin position="201"/>
        <end position="222"/>
    </location>
</feature>
<protein>
    <recommendedName>
        <fullName evidence="5">Lipoprotein</fullName>
    </recommendedName>
</protein>
<evidence type="ECO:0000256" key="1">
    <source>
        <dbReference type="SAM" id="MobiDB-lite"/>
    </source>
</evidence>
<dbReference type="Proteomes" id="UP000182229">
    <property type="component" value="Unassembled WGS sequence"/>
</dbReference>
<dbReference type="EMBL" id="MPIN01000016">
    <property type="protein sequence ID" value="OJH34984.1"/>
    <property type="molecule type" value="Genomic_DNA"/>
</dbReference>
<keyword evidence="4" id="KW-1185">Reference proteome</keyword>
<evidence type="ECO:0000313" key="4">
    <source>
        <dbReference type="Proteomes" id="UP000182229"/>
    </source>
</evidence>
<keyword evidence="2" id="KW-0732">Signal</keyword>
<gene>
    <name evidence="3" type="ORF">BON30_41115</name>
</gene>
<organism evidence="3 4">
    <name type="scientific">Cystobacter ferrugineus</name>
    <dbReference type="NCBI Taxonomy" id="83449"/>
    <lineage>
        <taxon>Bacteria</taxon>
        <taxon>Pseudomonadati</taxon>
        <taxon>Myxococcota</taxon>
        <taxon>Myxococcia</taxon>
        <taxon>Myxococcales</taxon>
        <taxon>Cystobacterineae</taxon>
        <taxon>Archangiaceae</taxon>
        <taxon>Cystobacter</taxon>
    </lineage>
</organism>
<dbReference type="RefSeq" id="WP_071904037.1">
    <property type="nucleotide sequence ID" value="NZ_MPIN01000016.1"/>
</dbReference>
<comment type="caution">
    <text evidence="3">The sequence shown here is derived from an EMBL/GenBank/DDBJ whole genome shotgun (WGS) entry which is preliminary data.</text>
</comment>
<feature type="chain" id="PRO_5012815259" description="Lipoprotein" evidence="2">
    <location>
        <begin position="19"/>
        <end position="364"/>
    </location>
</feature>
<evidence type="ECO:0000313" key="3">
    <source>
        <dbReference type="EMBL" id="OJH34984.1"/>
    </source>
</evidence>
<reference evidence="4" key="1">
    <citation type="submission" date="2016-11" db="EMBL/GenBank/DDBJ databases">
        <authorList>
            <person name="Shukria A."/>
            <person name="Stevens D.C."/>
        </authorList>
    </citation>
    <scope>NUCLEOTIDE SEQUENCE [LARGE SCALE GENOMIC DNA]</scope>
    <source>
        <strain evidence="4">Cbfe23</strain>
    </source>
</reference>
<evidence type="ECO:0008006" key="5">
    <source>
        <dbReference type="Google" id="ProtNLM"/>
    </source>
</evidence>
<evidence type="ECO:0000256" key="2">
    <source>
        <dbReference type="SAM" id="SignalP"/>
    </source>
</evidence>